<dbReference type="AlphaFoldDB" id="A0A1A9WP69"/>
<sequence length="464" mass="52435">MDFIDDFIQEYKNNPCLWKGDSVNYKNRTKRQEAYMKLIDVAAKHGEHYNVERTKQKINNLRCAFRHQLKKYNELKSKGEKEEPYCPKRKYFESLMFLKDEETRDKRLKQDHTIDQGANLKAENRLLSSETESVNTELCETEKQTASSINGVTVDTLQVVPNNLFTDICKEIHKDNGGGTEMEDDLNSEANSGTLLLDKDSNTVNISVISEKGVPLTQEIEEIAITPVRKEHVFIVDTGTTTTTHHISSTPSHKQTSSKSRKRSSSFSSQHSNETDNTTPIKTNKSDITLDLEQLLTLACKNFQKNSSDHYTSFGDIVAHKLRTMDGKQAIYAEKIISDILYQGQMKLLSTSTIERFSQIDKQCNNNSNNNKKKFENTFNQHKIKILSHSKVKFYFTLCNVCCGYCSIVPCCVYCCWHSLGEGFFLFPLGVLCSFSSPDSSSSSSSSPSYESSSSSSSSITSPV</sequence>
<reference evidence="3" key="2">
    <citation type="submission" date="2020-05" db="UniProtKB">
        <authorList>
            <consortium name="EnsemblMetazoa"/>
        </authorList>
    </citation>
    <scope>IDENTIFICATION</scope>
    <source>
        <strain evidence="3">IAEA</strain>
    </source>
</reference>
<dbReference type="Proteomes" id="UP000091820">
    <property type="component" value="Unassembled WGS sequence"/>
</dbReference>
<reference evidence="4" key="1">
    <citation type="submission" date="2014-03" db="EMBL/GenBank/DDBJ databases">
        <authorList>
            <person name="Aksoy S."/>
            <person name="Warren W."/>
            <person name="Wilson R.K."/>
        </authorList>
    </citation>
    <scope>NUCLEOTIDE SEQUENCE [LARGE SCALE GENOMIC DNA]</scope>
    <source>
        <strain evidence="4">IAEA</strain>
    </source>
</reference>
<accession>A0A1A9WP69</accession>
<dbReference type="SMART" id="SM00595">
    <property type="entry name" value="MADF"/>
    <property type="match status" value="1"/>
</dbReference>
<proteinExistence type="predicted"/>
<protein>
    <submittedName>
        <fullName evidence="3">MADF domain-containing protein</fullName>
    </submittedName>
</protein>
<feature type="compositionally biased region" description="Low complexity" evidence="1">
    <location>
        <begin position="241"/>
        <end position="258"/>
    </location>
</feature>
<dbReference type="PANTHER" id="PTHR21505">
    <property type="entry name" value="MADF DOMAIN-CONTAINING PROTEIN-RELATED"/>
    <property type="match status" value="1"/>
</dbReference>
<dbReference type="VEuPathDB" id="VectorBase:GBRI026816"/>
<dbReference type="InterPro" id="IPR006578">
    <property type="entry name" value="MADF-dom"/>
</dbReference>
<name>A0A1A9WP69_9MUSC</name>
<evidence type="ECO:0000313" key="3">
    <source>
        <dbReference type="EnsemblMetazoa" id="GBRI026816-PA"/>
    </source>
</evidence>
<evidence type="ECO:0000256" key="1">
    <source>
        <dbReference type="SAM" id="MobiDB-lite"/>
    </source>
</evidence>
<organism evidence="3 4">
    <name type="scientific">Glossina brevipalpis</name>
    <dbReference type="NCBI Taxonomy" id="37001"/>
    <lineage>
        <taxon>Eukaryota</taxon>
        <taxon>Metazoa</taxon>
        <taxon>Ecdysozoa</taxon>
        <taxon>Arthropoda</taxon>
        <taxon>Hexapoda</taxon>
        <taxon>Insecta</taxon>
        <taxon>Pterygota</taxon>
        <taxon>Neoptera</taxon>
        <taxon>Endopterygota</taxon>
        <taxon>Diptera</taxon>
        <taxon>Brachycera</taxon>
        <taxon>Muscomorpha</taxon>
        <taxon>Hippoboscoidea</taxon>
        <taxon>Glossinidae</taxon>
        <taxon>Glossina</taxon>
    </lineage>
</organism>
<dbReference type="EnsemblMetazoa" id="GBRI026816-RA">
    <property type="protein sequence ID" value="GBRI026816-PA"/>
    <property type="gene ID" value="GBRI026816"/>
</dbReference>
<feature type="region of interest" description="Disordered" evidence="1">
    <location>
        <begin position="241"/>
        <end position="283"/>
    </location>
</feature>
<dbReference type="PROSITE" id="PS51029">
    <property type="entry name" value="MADF"/>
    <property type="match status" value="1"/>
</dbReference>
<dbReference type="PANTHER" id="PTHR21505:SF8">
    <property type="entry name" value="DPT-YFP REPRESSOR BY OVEREXPRESSION, ISOFORM D-RELATED"/>
    <property type="match status" value="1"/>
</dbReference>
<feature type="region of interest" description="Disordered" evidence="1">
    <location>
        <begin position="436"/>
        <end position="464"/>
    </location>
</feature>
<dbReference type="Pfam" id="PF10545">
    <property type="entry name" value="MADF_DNA_bdg"/>
    <property type="match status" value="1"/>
</dbReference>
<evidence type="ECO:0000259" key="2">
    <source>
        <dbReference type="PROSITE" id="PS51029"/>
    </source>
</evidence>
<keyword evidence="4" id="KW-1185">Reference proteome</keyword>
<feature type="domain" description="MADF" evidence="2">
    <location>
        <begin position="6"/>
        <end position="103"/>
    </location>
</feature>
<evidence type="ECO:0000313" key="4">
    <source>
        <dbReference type="Proteomes" id="UP000091820"/>
    </source>
</evidence>